<dbReference type="SUPFAM" id="SSF144052">
    <property type="entry name" value="Thermophilic metalloprotease-like"/>
    <property type="match status" value="1"/>
</dbReference>
<dbReference type="PANTHER" id="PTHR34448:SF1">
    <property type="entry name" value="BLL6088 PROTEIN"/>
    <property type="match status" value="1"/>
</dbReference>
<dbReference type="GO" id="GO:0004177">
    <property type="term" value="F:aminopeptidase activity"/>
    <property type="evidence" value="ECO:0007669"/>
    <property type="project" value="UniProtKB-KW"/>
</dbReference>
<dbReference type="InterPro" id="IPR000787">
    <property type="entry name" value="Peptidase_M29"/>
</dbReference>
<evidence type="ECO:0000256" key="7">
    <source>
        <dbReference type="ARBA" id="ARBA00022723"/>
    </source>
</evidence>
<evidence type="ECO:0000256" key="5">
    <source>
        <dbReference type="ARBA" id="ARBA00022438"/>
    </source>
</evidence>
<evidence type="ECO:0000256" key="3">
    <source>
        <dbReference type="ARBA" id="ARBA00001947"/>
    </source>
</evidence>
<evidence type="ECO:0000313" key="11">
    <source>
        <dbReference type="Proteomes" id="UP000034932"/>
    </source>
</evidence>
<dbReference type="Proteomes" id="UP000034932">
    <property type="component" value="Unassembled WGS sequence"/>
</dbReference>
<dbReference type="PATRIC" id="fig|1618573.3.peg.774"/>
<dbReference type="GO" id="GO:0046872">
    <property type="term" value="F:metal ion binding"/>
    <property type="evidence" value="ECO:0007669"/>
    <property type="project" value="UniProtKB-KW"/>
</dbReference>
<dbReference type="GO" id="GO:0008237">
    <property type="term" value="F:metallopeptidase activity"/>
    <property type="evidence" value="ECO:0007669"/>
    <property type="project" value="UniProtKB-KW"/>
</dbReference>
<proteinExistence type="inferred from homology"/>
<comment type="caution">
    <text evidence="10">The sequence shown here is derived from an EMBL/GenBank/DDBJ whole genome shotgun (WGS) entry which is preliminary data.</text>
</comment>
<keyword evidence="5 10" id="KW-0031">Aminopeptidase</keyword>
<name>A0A0G0LNE4_9BACT</name>
<keyword evidence="6" id="KW-0645">Protease</keyword>
<gene>
    <name evidence="10" type="ORF">UT19_C0012G0012</name>
</gene>
<evidence type="ECO:0000256" key="8">
    <source>
        <dbReference type="ARBA" id="ARBA00022801"/>
    </source>
</evidence>
<dbReference type="EMBL" id="LBVW01000012">
    <property type="protein sequence ID" value="KKQ93423.1"/>
    <property type="molecule type" value="Genomic_DNA"/>
</dbReference>
<accession>A0A0G0LNE4</accession>
<evidence type="ECO:0000256" key="6">
    <source>
        <dbReference type="ARBA" id="ARBA00022670"/>
    </source>
</evidence>
<evidence type="ECO:0000256" key="2">
    <source>
        <dbReference type="ARBA" id="ARBA00001946"/>
    </source>
</evidence>
<protein>
    <submittedName>
        <fullName evidence="10">Peptidase M29 aminopeptidase II</fullName>
    </submittedName>
</protein>
<evidence type="ECO:0000313" key="10">
    <source>
        <dbReference type="EMBL" id="KKQ93423.1"/>
    </source>
</evidence>
<dbReference type="InterPro" id="IPR052170">
    <property type="entry name" value="M29_Exopeptidase"/>
</dbReference>
<keyword evidence="9" id="KW-0482">Metalloprotease</keyword>
<comment type="cofactor">
    <cofactor evidence="2">
        <name>Mg(2+)</name>
        <dbReference type="ChEBI" id="CHEBI:18420"/>
    </cofactor>
</comment>
<evidence type="ECO:0000256" key="9">
    <source>
        <dbReference type="ARBA" id="ARBA00023049"/>
    </source>
</evidence>
<evidence type="ECO:0000256" key="4">
    <source>
        <dbReference type="ARBA" id="ARBA00008236"/>
    </source>
</evidence>
<reference evidence="10 11" key="1">
    <citation type="journal article" date="2015" name="Nature">
        <title>rRNA introns, odd ribosomes, and small enigmatic genomes across a large radiation of phyla.</title>
        <authorList>
            <person name="Brown C.T."/>
            <person name="Hug L.A."/>
            <person name="Thomas B.C."/>
            <person name="Sharon I."/>
            <person name="Castelle C.J."/>
            <person name="Singh A."/>
            <person name="Wilkins M.J."/>
            <person name="Williams K.H."/>
            <person name="Banfield J.F."/>
        </authorList>
    </citation>
    <scope>NUCLEOTIDE SEQUENCE [LARGE SCALE GENOMIC DNA]</scope>
</reference>
<comment type="cofactor">
    <cofactor evidence="1">
        <name>Co(2+)</name>
        <dbReference type="ChEBI" id="CHEBI:48828"/>
    </cofactor>
</comment>
<keyword evidence="8" id="KW-0378">Hydrolase</keyword>
<dbReference type="AlphaFoldDB" id="A0A0G0LNE4"/>
<dbReference type="Pfam" id="PF02073">
    <property type="entry name" value="Peptidase_M29"/>
    <property type="match status" value="1"/>
</dbReference>
<comment type="similarity">
    <text evidence="4">Belongs to the peptidase M29 family.</text>
</comment>
<keyword evidence="7" id="KW-0479">Metal-binding</keyword>
<comment type="cofactor">
    <cofactor evidence="3">
        <name>Zn(2+)</name>
        <dbReference type="ChEBI" id="CHEBI:29105"/>
    </cofactor>
</comment>
<evidence type="ECO:0000256" key="1">
    <source>
        <dbReference type="ARBA" id="ARBA00001941"/>
    </source>
</evidence>
<organism evidence="10 11">
    <name type="scientific">Candidatus Woesebacteria bacterium GW2011_GWB1_39_10b</name>
    <dbReference type="NCBI Taxonomy" id="1618573"/>
    <lineage>
        <taxon>Bacteria</taxon>
        <taxon>Candidatus Woeseibacteriota</taxon>
    </lineage>
</organism>
<dbReference type="STRING" id="1618573.UT19_C0012G0012"/>
<dbReference type="GO" id="GO:0006508">
    <property type="term" value="P:proteolysis"/>
    <property type="evidence" value="ECO:0007669"/>
    <property type="project" value="UniProtKB-KW"/>
</dbReference>
<sequence length="361" mass="41126">MSIIDLRVIKQAEILVDYSLKLKKGENVIVFFESEAKPLVLEVYKLLVKRGANEIRLRLSDYEFSEIYLNNASARQIKAFPQVEMDEIKSMDCYIRIGAPANTRGLSNVDANKISERSKITKPIQDYRVQKTRWVVTRYPTNSQAQEADMSLSEYSNFVLNAITGVDWRNKEKEQEKLKKLMDATDEVHILAEKTDLRFSIRSRNAINAFGTHNMPDGEVFTSVIEDSTNGFITFTYPALQLGKEFHDVRLEFKNGSVTKAIASKGEGDLNGILDTDKGSKVIGEFGVGNNFQIDRFTKDGLFDEKIGGTIHLALGFGYLETKSKNVSALHWDMIKDLRQEGELWFDDKLVQKNGKWLIRM</sequence>
<dbReference type="Gene3D" id="3.40.1830.10">
    <property type="entry name" value="Thermophilic metalloprotease (M29)"/>
    <property type="match status" value="1"/>
</dbReference>
<dbReference type="InterPro" id="IPR035097">
    <property type="entry name" value="M29_N-terminal"/>
</dbReference>
<dbReference type="PANTHER" id="PTHR34448">
    <property type="entry name" value="AMINOPEPTIDASE"/>
    <property type="match status" value="1"/>
</dbReference>